<keyword evidence="7" id="KW-0325">Glycoprotein</keyword>
<proteinExistence type="predicted"/>
<reference evidence="10 11" key="2">
    <citation type="submission" date="2019-01" db="EMBL/GenBank/DDBJ databases">
        <title>The decoding of complex shrimp genome reveals the adaptation for benthos swimmer, frequently molting mechanism and breeding impact on genome.</title>
        <authorList>
            <person name="Sun Y."/>
            <person name="Gao Y."/>
            <person name="Yu Y."/>
        </authorList>
    </citation>
    <scope>NUCLEOTIDE SEQUENCE [LARGE SCALE GENOMIC DNA]</scope>
    <source>
        <tissue evidence="10">Muscle</tissue>
    </source>
</reference>
<organism evidence="10 11">
    <name type="scientific">Penaeus vannamei</name>
    <name type="common">Whiteleg shrimp</name>
    <name type="synonym">Litopenaeus vannamei</name>
    <dbReference type="NCBI Taxonomy" id="6689"/>
    <lineage>
        <taxon>Eukaryota</taxon>
        <taxon>Metazoa</taxon>
        <taxon>Ecdysozoa</taxon>
        <taxon>Arthropoda</taxon>
        <taxon>Crustacea</taxon>
        <taxon>Multicrustacea</taxon>
        <taxon>Malacostraca</taxon>
        <taxon>Eumalacostraca</taxon>
        <taxon>Eucarida</taxon>
        <taxon>Decapoda</taxon>
        <taxon>Dendrobranchiata</taxon>
        <taxon>Penaeoidea</taxon>
        <taxon>Penaeidae</taxon>
        <taxon>Penaeus</taxon>
    </lineage>
</organism>
<comment type="subcellular location">
    <subcellularLocation>
        <location evidence="1">Cell membrane</location>
    </subcellularLocation>
</comment>
<dbReference type="SUPFAM" id="SSF48726">
    <property type="entry name" value="Immunoglobulin"/>
    <property type="match status" value="2"/>
</dbReference>
<accession>A0A3R7P9L8</accession>
<keyword evidence="11" id="KW-1185">Reference proteome</keyword>
<evidence type="ECO:0000259" key="9">
    <source>
        <dbReference type="PROSITE" id="PS50835"/>
    </source>
</evidence>
<dbReference type="InterPro" id="IPR007110">
    <property type="entry name" value="Ig-like_dom"/>
</dbReference>
<dbReference type="GO" id="GO:0043005">
    <property type="term" value="C:neuron projection"/>
    <property type="evidence" value="ECO:0007669"/>
    <property type="project" value="TreeGrafter"/>
</dbReference>
<dbReference type="Pfam" id="PF13927">
    <property type="entry name" value="Ig_3"/>
    <property type="match status" value="1"/>
</dbReference>
<evidence type="ECO:0000256" key="2">
    <source>
        <dbReference type="ARBA" id="ARBA00022475"/>
    </source>
</evidence>
<keyword evidence="5" id="KW-0472">Membrane</keyword>
<evidence type="ECO:0000256" key="8">
    <source>
        <dbReference type="ARBA" id="ARBA00023319"/>
    </source>
</evidence>
<dbReference type="Proteomes" id="UP000283509">
    <property type="component" value="Unassembled WGS sequence"/>
</dbReference>
<dbReference type="PANTHER" id="PTHR12231">
    <property type="entry name" value="CTX-RELATED TYPE I TRANSMEMBRANE PROTEIN"/>
    <property type="match status" value="1"/>
</dbReference>
<keyword evidence="4" id="KW-0677">Repeat</keyword>
<dbReference type="FunFam" id="2.60.40.10:FF:000328">
    <property type="entry name" value="CLUMA_CG000981, isoform A"/>
    <property type="match status" value="1"/>
</dbReference>
<evidence type="ECO:0000256" key="7">
    <source>
        <dbReference type="ARBA" id="ARBA00023180"/>
    </source>
</evidence>
<keyword evidence="3" id="KW-0732">Signal</keyword>
<dbReference type="InterPro" id="IPR003599">
    <property type="entry name" value="Ig_sub"/>
</dbReference>
<keyword evidence="6" id="KW-1015">Disulfide bond</keyword>
<evidence type="ECO:0000256" key="4">
    <source>
        <dbReference type="ARBA" id="ARBA00022737"/>
    </source>
</evidence>
<dbReference type="PROSITE" id="PS50835">
    <property type="entry name" value="IG_LIKE"/>
    <property type="match status" value="2"/>
</dbReference>
<feature type="domain" description="Ig-like" evidence="9">
    <location>
        <begin position="22"/>
        <end position="117"/>
    </location>
</feature>
<dbReference type="InterPro" id="IPR036179">
    <property type="entry name" value="Ig-like_dom_sf"/>
</dbReference>
<evidence type="ECO:0000256" key="1">
    <source>
        <dbReference type="ARBA" id="ARBA00004236"/>
    </source>
</evidence>
<evidence type="ECO:0000313" key="11">
    <source>
        <dbReference type="Proteomes" id="UP000283509"/>
    </source>
</evidence>
<reference evidence="10 11" key="1">
    <citation type="submission" date="2018-04" db="EMBL/GenBank/DDBJ databases">
        <authorList>
            <person name="Zhang X."/>
            <person name="Yuan J."/>
            <person name="Li F."/>
            <person name="Xiang J."/>
        </authorList>
    </citation>
    <scope>NUCLEOTIDE SEQUENCE [LARGE SCALE GENOMIC DNA]</scope>
    <source>
        <tissue evidence="10">Muscle</tissue>
    </source>
</reference>
<dbReference type="AlphaFoldDB" id="A0A3R7P9L8"/>
<feature type="domain" description="Ig-like" evidence="9">
    <location>
        <begin position="129"/>
        <end position="224"/>
    </location>
</feature>
<dbReference type="Gene3D" id="2.60.40.10">
    <property type="entry name" value="Immunoglobulins"/>
    <property type="match status" value="2"/>
</dbReference>
<dbReference type="STRING" id="6689.A0A3R7P9L8"/>
<evidence type="ECO:0000256" key="5">
    <source>
        <dbReference type="ARBA" id="ARBA00023136"/>
    </source>
</evidence>
<dbReference type="InterPro" id="IPR013098">
    <property type="entry name" value="Ig_I-set"/>
</dbReference>
<dbReference type="PANTHER" id="PTHR12231:SF253">
    <property type="entry name" value="DPR-INTERACTING PROTEIN ETA, ISOFORM B-RELATED"/>
    <property type="match status" value="1"/>
</dbReference>
<dbReference type="EMBL" id="QCYY01001251">
    <property type="protein sequence ID" value="ROT79395.1"/>
    <property type="molecule type" value="Genomic_DNA"/>
</dbReference>
<comment type="caution">
    <text evidence="10">The sequence shown here is derived from an EMBL/GenBank/DDBJ whole genome shotgun (WGS) entry which is preliminary data.</text>
</comment>
<evidence type="ECO:0000256" key="3">
    <source>
        <dbReference type="ARBA" id="ARBA00022729"/>
    </source>
</evidence>
<sequence length="329" mass="36606">MCQINTVPMVFKQGYLEVVVPPNILDEETSADVEVNEDSSVQLRCAADGYPAPEIIFKREDSKHIPIGNGNVKASSETESVEEVKRTTGILSFKAVKRTDMGHYLCIASNTVPPSVSKRVVLNVRYREPEVEVNLQMIGVYRGDDVAINCTVTAYPRPVVLWQDSFGKMIISGGRYEVVEKLLRESPPVIQTSLIIKSLQPEDITSYRCNASIDNDKMKEKSVTVQLNEIIRPSTESSFSQDIHYKAPRQRMTPKKSLSKHSRVNDIAERYEKPTSFVPGTYLHPNIGHVNSDDPSSASGIGQSRCSSSRLVFVLVGWGMLCQALRGRA</sequence>
<gene>
    <name evidence="10" type="ORF">C7M84_001878</name>
</gene>
<dbReference type="GO" id="GO:0005886">
    <property type="term" value="C:plasma membrane"/>
    <property type="evidence" value="ECO:0007669"/>
    <property type="project" value="UniProtKB-SubCell"/>
</dbReference>
<dbReference type="OrthoDB" id="6342598at2759"/>
<evidence type="ECO:0000256" key="6">
    <source>
        <dbReference type="ARBA" id="ARBA00023157"/>
    </source>
</evidence>
<keyword evidence="2" id="KW-1003">Cell membrane</keyword>
<dbReference type="SMART" id="SM00408">
    <property type="entry name" value="IGc2"/>
    <property type="match status" value="2"/>
</dbReference>
<protein>
    <submittedName>
        <fullName evidence="10">Lachesin</fullName>
    </submittedName>
</protein>
<name>A0A3R7P9L8_PENVA</name>
<dbReference type="InterPro" id="IPR013783">
    <property type="entry name" value="Ig-like_fold"/>
</dbReference>
<dbReference type="InterPro" id="IPR003598">
    <property type="entry name" value="Ig_sub2"/>
</dbReference>
<dbReference type="InterPro" id="IPR051170">
    <property type="entry name" value="Neural/epithelial_adhesion"/>
</dbReference>
<dbReference type="SMART" id="SM00409">
    <property type="entry name" value="IG"/>
    <property type="match status" value="2"/>
</dbReference>
<keyword evidence="8" id="KW-0393">Immunoglobulin domain</keyword>
<dbReference type="Pfam" id="PF07679">
    <property type="entry name" value="I-set"/>
    <property type="match status" value="1"/>
</dbReference>
<evidence type="ECO:0000313" key="10">
    <source>
        <dbReference type="EMBL" id="ROT79395.1"/>
    </source>
</evidence>